<dbReference type="EMBL" id="JAHRIP010009644">
    <property type="protein sequence ID" value="MEQ2282880.1"/>
    <property type="molecule type" value="Genomic_DNA"/>
</dbReference>
<organism evidence="1 2">
    <name type="scientific">Ameca splendens</name>
    <dbReference type="NCBI Taxonomy" id="208324"/>
    <lineage>
        <taxon>Eukaryota</taxon>
        <taxon>Metazoa</taxon>
        <taxon>Chordata</taxon>
        <taxon>Craniata</taxon>
        <taxon>Vertebrata</taxon>
        <taxon>Euteleostomi</taxon>
        <taxon>Actinopterygii</taxon>
        <taxon>Neopterygii</taxon>
        <taxon>Teleostei</taxon>
        <taxon>Neoteleostei</taxon>
        <taxon>Acanthomorphata</taxon>
        <taxon>Ovalentaria</taxon>
        <taxon>Atherinomorphae</taxon>
        <taxon>Cyprinodontiformes</taxon>
        <taxon>Goodeidae</taxon>
        <taxon>Ameca</taxon>
    </lineage>
</organism>
<sequence length="113" mass="12757">MHCQALNIISGDSVSYPACVPVTAQLTWWSCTQPLTHLIRCSLRGRRAKHVHCTEFFTSLLQESFCRQPRGWHSPTLHMCVSLLGIHLLQLLVPFSPPLSVSLSVLFTLVKFK</sequence>
<gene>
    <name evidence="1" type="ORF">AMECASPLE_005305</name>
</gene>
<name>A0ABV0XN58_9TELE</name>
<dbReference type="Proteomes" id="UP001469553">
    <property type="component" value="Unassembled WGS sequence"/>
</dbReference>
<keyword evidence="2" id="KW-1185">Reference proteome</keyword>
<accession>A0ABV0XN58</accession>
<evidence type="ECO:0000313" key="2">
    <source>
        <dbReference type="Proteomes" id="UP001469553"/>
    </source>
</evidence>
<comment type="caution">
    <text evidence="1">The sequence shown here is derived from an EMBL/GenBank/DDBJ whole genome shotgun (WGS) entry which is preliminary data.</text>
</comment>
<evidence type="ECO:0000313" key="1">
    <source>
        <dbReference type="EMBL" id="MEQ2282880.1"/>
    </source>
</evidence>
<protein>
    <submittedName>
        <fullName evidence="1">Uncharacterized protein</fullName>
    </submittedName>
</protein>
<proteinExistence type="predicted"/>
<reference evidence="1 2" key="1">
    <citation type="submission" date="2021-06" db="EMBL/GenBank/DDBJ databases">
        <authorList>
            <person name="Palmer J.M."/>
        </authorList>
    </citation>
    <scope>NUCLEOTIDE SEQUENCE [LARGE SCALE GENOMIC DNA]</scope>
    <source>
        <strain evidence="1 2">AS_MEX2019</strain>
        <tissue evidence="1">Muscle</tissue>
    </source>
</reference>